<feature type="region of interest" description="Disordered" evidence="1">
    <location>
        <begin position="47"/>
        <end position="98"/>
    </location>
</feature>
<feature type="compositionally biased region" description="Low complexity" evidence="1">
    <location>
        <begin position="88"/>
        <end position="98"/>
    </location>
</feature>
<evidence type="ECO:0000313" key="2">
    <source>
        <dbReference type="EMBL" id="PPS08328.1"/>
    </source>
</evidence>
<dbReference type="EMBL" id="KZ664023">
    <property type="protein sequence ID" value="PPS08328.1"/>
    <property type="molecule type" value="Genomic_DNA"/>
</dbReference>
<dbReference type="AlphaFoldDB" id="A0A2P5XYA7"/>
<sequence>MAPQEVLEGSGSVCSVPKIEATINALSQGPSMLTSAPVIGLPSIRPQIASQAARPSPGSSGTCKMKKETQKIRKSRAKKRKLNRRNLSRSWSKIRWIQ</sequence>
<proteinExistence type="predicted"/>
<dbReference type="Proteomes" id="UP000239757">
    <property type="component" value="Unassembled WGS sequence"/>
</dbReference>
<gene>
    <name evidence="2" type="ORF">GOBAR_AA12317</name>
</gene>
<protein>
    <submittedName>
        <fullName evidence="2">Uncharacterized protein</fullName>
    </submittedName>
</protein>
<evidence type="ECO:0000313" key="3">
    <source>
        <dbReference type="Proteomes" id="UP000239757"/>
    </source>
</evidence>
<organism evidence="2 3">
    <name type="scientific">Gossypium barbadense</name>
    <name type="common">Sea Island cotton</name>
    <name type="synonym">Hibiscus barbadensis</name>
    <dbReference type="NCBI Taxonomy" id="3634"/>
    <lineage>
        <taxon>Eukaryota</taxon>
        <taxon>Viridiplantae</taxon>
        <taxon>Streptophyta</taxon>
        <taxon>Embryophyta</taxon>
        <taxon>Tracheophyta</taxon>
        <taxon>Spermatophyta</taxon>
        <taxon>Magnoliopsida</taxon>
        <taxon>eudicotyledons</taxon>
        <taxon>Gunneridae</taxon>
        <taxon>Pentapetalae</taxon>
        <taxon>rosids</taxon>
        <taxon>malvids</taxon>
        <taxon>Malvales</taxon>
        <taxon>Malvaceae</taxon>
        <taxon>Malvoideae</taxon>
        <taxon>Gossypium</taxon>
    </lineage>
</organism>
<name>A0A2P5XYA7_GOSBA</name>
<evidence type="ECO:0000256" key="1">
    <source>
        <dbReference type="SAM" id="MobiDB-lite"/>
    </source>
</evidence>
<reference evidence="2 3" key="1">
    <citation type="submission" date="2015-01" db="EMBL/GenBank/DDBJ databases">
        <title>Genome of allotetraploid Gossypium barbadense reveals genomic plasticity and fiber elongation in cotton evolution.</title>
        <authorList>
            <person name="Chen X."/>
            <person name="Liu X."/>
            <person name="Zhao B."/>
            <person name="Zheng H."/>
            <person name="Hu Y."/>
            <person name="Lu G."/>
            <person name="Yang C."/>
            <person name="Chen J."/>
            <person name="Shan C."/>
            <person name="Zhang L."/>
            <person name="Zhou Y."/>
            <person name="Wang L."/>
            <person name="Guo W."/>
            <person name="Bai Y."/>
            <person name="Ruan J."/>
            <person name="Shangguan X."/>
            <person name="Mao Y."/>
            <person name="Jiang J."/>
            <person name="Zhu Y."/>
            <person name="Lei J."/>
            <person name="Kang H."/>
            <person name="Chen S."/>
            <person name="He X."/>
            <person name="Wang R."/>
            <person name="Wang Y."/>
            <person name="Chen J."/>
            <person name="Wang L."/>
            <person name="Yu S."/>
            <person name="Wang B."/>
            <person name="Wei J."/>
            <person name="Song S."/>
            <person name="Lu X."/>
            <person name="Gao Z."/>
            <person name="Gu W."/>
            <person name="Deng X."/>
            <person name="Ma D."/>
            <person name="Wang S."/>
            <person name="Liang W."/>
            <person name="Fang L."/>
            <person name="Cai C."/>
            <person name="Zhu X."/>
            <person name="Zhou B."/>
            <person name="Zhang Y."/>
            <person name="Chen Z."/>
            <person name="Xu S."/>
            <person name="Zhu R."/>
            <person name="Wang S."/>
            <person name="Zhang T."/>
            <person name="Zhao G."/>
        </authorList>
    </citation>
    <scope>NUCLEOTIDE SEQUENCE [LARGE SCALE GENOMIC DNA]</scope>
    <source>
        <strain evidence="3">cv. Xinhai21</strain>
        <tissue evidence="2">Leaf</tissue>
    </source>
</reference>
<accession>A0A2P5XYA7</accession>
<feature type="compositionally biased region" description="Basic residues" evidence="1">
    <location>
        <begin position="72"/>
        <end position="87"/>
    </location>
</feature>